<dbReference type="PANTHER" id="PTHR40274:SF3">
    <property type="entry name" value="VIRGINIAMYCIN B LYASE"/>
    <property type="match status" value="1"/>
</dbReference>
<dbReference type="InterPro" id="IPR011217">
    <property type="entry name" value="Vgb_bact"/>
</dbReference>
<dbReference type="GO" id="GO:0017001">
    <property type="term" value="P:antibiotic catabolic process"/>
    <property type="evidence" value="ECO:0007669"/>
    <property type="project" value="UniProtKB-UniRule"/>
</dbReference>
<dbReference type="GO" id="GO:0016835">
    <property type="term" value="F:carbon-oxygen lyase activity"/>
    <property type="evidence" value="ECO:0007669"/>
    <property type="project" value="UniProtKB-UniRule"/>
</dbReference>
<keyword evidence="7" id="KW-1185">Reference proteome</keyword>
<dbReference type="Pfam" id="PF24684">
    <property type="entry name" value="Vgb_lyase"/>
    <property type="match status" value="1"/>
</dbReference>
<dbReference type="PANTHER" id="PTHR40274">
    <property type="entry name" value="VIRGINIAMYCIN B LYASE"/>
    <property type="match status" value="1"/>
</dbReference>
<dbReference type="PIRSF" id="PIRSF026412">
    <property type="entry name" value="Streptogrm_lyase"/>
    <property type="match status" value="1"/>
</dbReference>
<dbReference type="InterPro" id="IPR051344">
    <property type="entry name" value="Vgb"/>
</dbReference>
<dbReference type="InterPro" id="IPR015943">
    <property type="entry name" value="WD40/YVTN_repeat-like_dom_sf"/>
</dbReference>
<dbReference type="GO" id="GO:0030288">
    <property type="term" value="C:outer membrane-bounded periplasmic space"/>
    <property type="evidence" value="ECO:0007669"/>
    <property type="project" value="TreeGrafter"/>
</dbReference>
<dbReference type="Gene3D" id="2.130.10.10">
    <property type="entry name" value="YVTN repeat-like/Quinoprotein amine dehydrogenase"/>
    <property type="match status" value="2"/>
</dbReference>
<dbReference type="STRING" id="137658.SAMN05216186_11617"/>
<dbReference type="GO" id="GO:0000287">
    <property type="term" value="F:magnesium ion binding"/>
    <property type="evidence" value="ECO:0007669"/>
    <property type="project" value="UniProtKB-UniRule"/>
</dbReference>
<evidence type="ECO:0000256" key="4">
    <source>
        <dbReference type="ARBA" id="ARBA00023251"/>
    </source>
</evidence>
<dbReference type="AlphaFoldDB" id="A0A1G9HZH5"/>
<keyword evidence="3 5" id="KW-0456">Lyase</keyword>
<accession>A0A1G9HZH5</accession>
<comment type="subunit">
    <text evidence="5">Monomer.</text>
</comment>
<keyword evidence="2 5" id="KW-0460">Magnesium</keyword>
<evidence type="ECO:0000256" key="5">
    <source>
        <dbReference type="PIRNR" id="PIRNR026412"/>
    </source>
</evidence>
<comment type="similarity">
    <text evidence="5">Belongs to the Vgb family.</text>
</comment>
<gene>
    <name evidence="6" type="ORF">SAMN05216186_11617</name>
</gene>
<name>A0A1G9HZH5_9PSED</name>
<dbReference type="Proteomes" id="UP000198706">
    <property type="component" value="Unassembled WGS sequence"/>
</dbReference>
<keyword evidence="4 5" id="KW-0046">Antibiotic resistance</keyword>
<keyword evidence="1 5" id="KW-0479">Metal-binding</keyword>
<evidence type="ECO:0000256" key="1">
    <source>
        <dbReference type="ARBA" id="ARBA00022723"/>
    </source>
</evidence>
<evidence type="ECO:0000256" key="2">
    <source>
        <dbReference type="ARBA" id="ARBA00022842"/>
    </source>
</evidence>
<dbReference type="EMBL" id="FNFD01000016">
    <property type="protein sequence ID" value="SDL18397.1"/>
    <property type="molecule type" value="Genomic_DNA"/>
</dbReference>
<organism evidence="6 7">
    <name type="scientific">Pseudomonas indica</name>
    <dbReference type="NCBI Taxonomy" id="137658"/>
    <lineage>
        <taxon>Bacteria</taxon>
        <taxon>Pseudomonadati</taxon>
        <taxon>Pseudomonadota</taxon>
        <taxon>Gammaproteobacteria</taxon>
        <taxon>Pseudomonadales</taxon>
        <taxon>Pseudomonadaceae</taxon>
        <taxon>Pseudomonas</taxon>
    </lineage>
</organism>
<dbReference type="SUPFAM" id="SSF101898">
    <property type="entry name" value="NHL repeat"/>
    <property type="match status" value="1"/>
</dbReference>
<sequence>MRRSIPLLLILLLGSVLALPLRAEDVRYYAVPKGAGPHDVAPAPDGLVWYTAQRQGALGRLDPKTGETEQVPLGQGSAPHGVIVGPDGAAWVTDSGLNAIVRVDPERLGVEVFPLPDNAANANLNTAAFDNDGRLWFTGQNGFYGRLDPQKRTVEAWAAPGGRGPYGITVTPDGEVWYASLAGSHIAHVDPVSAKAEIIQPPTANQGARRIWSDSQGRLWVSEWNSGQLSRYAPEDGSWKSWKLPGDSPRTYSVYVDEQDRPWVTDFSANAILRFDPESERFQAFPSDQGNANVRQMLGRVGEVWGAESGTDRLVVIRY</sequence>
<dbReference type="RefSeq" id="WP_084336050.1">
    <property type="nucleotide sequence ID" value="NZ_FNFD01000016.1"/>
</dbReference>
<comment type="cofactor">
    <cofactor evidence="5">
        <name>Mg(2+)</name>
        <dbReference type="ChEBI" id="CHEBI:18420"/>
    </cofactor>
</comment>
<protein>
    <recommendedName>
        <fullName evidence="5">Virginiamycin B lyase</fullName>
        <ecNumber evidence="5">4.2.99.-</ecNumber>
    </recommendedName>
    <alternativeName>
        <fullName evidence="5">Streptogramin B lyase</fullName>
    </alternativeName>
</protein>
<proteinExistence type="inferred from homology"/>
<evidence type="ECO:0000313" key="7">
    <source>
        <dbReference type="Proteomes" id="UP000198706"/>
    </source>
</evidence>
<comment type="function">
    <text evidence="5">Inactivates the type B streptogramin antibiotics by linearizing the lactone ring at the ester linkage, generating a free phenylglycine carboxylate and converting the threonyl moiety into 2-amino-butenoic acid.</text>
</comment>
<evidence type="ECO:0000313" key="6">
    <source>
        <dbReference type="EMBL" id="SDL18397.1"/>
    </source>
</evidence>
<dbReference type="GO" id="GO:0046677">
    <property type="term" value="P:response to antibiotic"/>
    <property type="evidence" value="ECO:0007669"/>
    <property type="project" value="UniProtKB-UniRule"/>
</dbReference>
<evidence type="ECO:0000256" key="3">
    <source>
        <dbReference type="ARBA" id="ARBA00023239"/>
    </source>
</evidence>
<reference evidence="6 7" key="1">
    <citation type="submission" date="2016-10" db="EMBL/GenBank/DDBJ databases">
        <authorList>
            <person name="de Groot N.N."/>
        </authorList>
    </citation>
    <scope>NUCLEOTIDE SEQUENCE [LARGE SCALE GENOMIC DNA]</scope>
    <source>
        <strain evidence="6 7">JCM 21544</strain>
    </source>
</reference>
<dbReference type="EC" id="4.2.99.-" evidence="5"/>